<gene>
    <name evidence="2" type="ordered locus">Os06g0301201</name>
    <name evidence="2" type="ORF">OSNPB_060301201</name>
</gene>
<reference evidence="3" key="1">
    <citation type="journal article" date="2005" name="Nature">
        <title>The map-based sequence of the rice genome.</title>
        <authorList>
            <consortium name="International rice genome sequencing project (IRGSP)"/>
            <person name="Matsumoto T."/>
            <person name="Wu J."/>
            <person name="Kanamori H."/>
            <person name="Katayose Y."/>
            <person name="Fujisawa M."/>
            <person name="Namiki N."/>
            <person name="Mizuno H."/>
            <person name="Yamamoto K."/>
            <person name="Antonio B.A."/>
            <person name="Baba T."/>
            <person name="Sakata K."/>
            <person name="Nagamura Y."/>
            <person name="Aoki H."/>
            <person name="Arikawa K."/>
            <person name="Arita K."/>
            <person name="Bito T."/>
            <person name="Chiden Y."/>
            <person name="Fujitsuka N."/>
            <person name="Fukunaka R."/>
            <person name="Hamada M."/>
            <person name="Harada C."/>
            <person name="Hayashi A."/>
            <person name="Hijishita S."/>
            <person name="Honda M."/>
            <person name="Hosokawa S."/>
            <person name="Ichikawa Y."/>
            <person name="Idonuma A."/>
            <person name="Iijima M."/>
            <person name="Ikeda M."/>
            <person name="Ikeno M."/>
            <person name="Ito K."/>
            <person name="Ito S."/>
            <person name="Ito T."/>
            <person name="Ito Y."/>
            <person name="Ito Y."/>
            <person name="Iwabuchi A."/>
            <person name="Kamiya K."/>
            <person name="Karasawa W."/>
            <person name="Kurita K."/>
            <person name="Katagiri S."/>
            <person name="Kikuta A."/>
            <person name="Kobayashi H."/>
            <person name="Kobayashi N."/>
            <person name="Machita K."/>
            <person name="Maehara T."/>
            <person name="Masukawa M."/>
            <person name="Mizubayashi T."/>
            <person name="Mukai Y."/>
            <person name="Nagasaki H."/>
            <person name="Nagata Y."/>
            <person name="Naito S."/>
            <person name="Nakashima M."/>
            <person name="Nakama Y."/>
            <person name="Nakamichi Y."/>
            <person name="Nakamura M."/>
            <person name="Meguro A."/>
            <person name="Negishi M."/>
            <person name="Ohta I."/>
            <person name="Ohta T."/>
            <person name="Okamoto M."/>
            <person name="Ono N."/>
            <person name="Saji S."/>
            <person name="Sakaguchi M."/>
            <person name="Sakai K."/>
            <person name="Shibata M."/>
            <person name="Shimokawa T."/>
            <person name="Song J."/>
            <person name="Takazaki Y."/>
            <person name="Terasawa K."/>
            <person name="Tsugane M."/>
            <person name="Tsuji K."/>
            <person name="Ueda S."/>
            <person name="Waki K."/>
            <person name="Yamagata H."/>
            <person name="Yamamoto M."/>
            <person name="Yamamoto S."/>
            <person name="Yamane H."/>
            <person name="Yoshiki S."/>
            <person name="Yoshihara R."/>
            <person name="Yukawa K."/>
            <person name="Zhong H."/>
            <person name="Yano M."/>
            <person name="Yuan Q."/>
            <person name="Ouyang S."/>
            <person name="Liu J."/>
            <person name="Jones K.M."/>
            <person name="Gansberger K."/>
            <person name="Moffat K."/>
            <person name="Hill J."/>
            <person name="Bera J."/>
            <person name="Fadrosh D."/>
            <person name="Jin S."/>
            <person name="Johri S."/>
            <person name="Kim M."/>
            <person name="Overton L."/>
            <person name="Reardon M."/>
            <person name="Tsitrin T."/>
            <person name="Vuong H."/>
            <person name="Weaver B."/>
            <person name="Ciecko A."/>
            <person name="Tallon L."/>
            <person name="Jackson J."/>
            <person name="Pai G."/>
            <person name="Aken S.V."/>
            <person name="Utterback T."/>
            <person name="Reidmuller S."/>
            <person name="Feldblyum T."/>
            <person name="Hsiao J."/>
            <person name="Zismann V."/>
            <person name="Iobst S."/>
            <person name="de Vazeille A.R."/>
            <person name="Buell C.R."/>
            <person name="Ying K."/>
            <person name="Li Y."/>
            <person name="Lu T."/>
            <person name="Huang Y."/>
            <person name="Zhao Q."/>
            <person name="Feng Q."/>
            <person name="Zhang L."/>
            <person name="Zhu J."/>
            <person name="Weng Q."/>
            <person name="Mu J."/>
            <person name="Lu Y."/>
            <person name="Fan D."/>
            <person name="Liu Y."/>
            <person name="Guan J."/>
            <person name="Zhang Y."/>
            <person name="Yu S."/>
            <person name="Liu X."/>
            <person name="Zhang Y."/>
            <person name="Hong G."/>
            <person name="Han B."/>
            <person name="Choisne N."/>
            <person name="Demange N."/>
            <person name="Orjeda G."/>
            <person name="Samain S."/>
            <person name="Cattolico L."/>
            <person name="Pelletier E."/>
            <person name="Couloux A."/>
            <person name="Segurens B."/>
            <person name="Wincker P."/>
            <person name="D'Hont A."/>
            <person name="Scarpelli C."/>
            <person name="Weissenbach J."/>
            <person name="Salanoubat M."/>
            <person name="Quetier F."/>
            <person name="Yu Y."/>
            <person name="Kim H.R."/>
            <person name="Rambo T."/>
            <person name="Currie J."/>
            <person name="Collura K."/>
            <person name="Luo M."/>
            <person name="Yang T."/>
            <person name="Ammiraju J.S.S."/>
            <person name="Engler F."/>
            <person name="Soderlund C."/>
            <person name="Wing R.A."/>
            <person name="Palmer L.E."/>
            <person name="de la Bastide M."/>
            <person name="Spiegel L."/>
            <person name="Nascimento L."/>
            <person name="Zutavern T."/>
            <person name="O'Shaughnessy A."/>
            <person name="Dike S."/>
            <person name="Dedhia N."/>
            <person name="Preston R."/>
            <person name="Balija V."/>
            <person name="McCombie W.R."/>
            <person name="Chow T."/>
            <person name="Chen H."/>
            <person name="Chung M."/>
            <person name="Chen C."/>
            <person name="Shaw J."/>
            <person name="Wu H."/>
            <person name="Hsiao K."/>
            <person name="Chao Y."/>
            <person name="Chu M."/>
            <person name="Cheng C."/>
            <person name="Hour A."/>
            <person name="Lee P."/>
            <person name="Lin S."/>
            <person name="Lin Y."/>
            <person name="Liou J."/>
            <person name="Liu S."/>
            <person name="Hsing Y."/>
            <person name="Raghuvanshi S."/>
            <person name="Mohanty A."/>
            <person name="Bharti A.K."/>
            <person name="Gaur A."/>
            <person name="Gupta V."/>
            <person name="Kumar D."/>
            <person name="Ravi V."/>
            <person name="Vij S."/>
            <person name="Kapur A."/>
            <person name="Khurana P."/>
            <person name="Khurana P."/>
            <person name="Khurana J.P."/>
            <person name="Tyagi A.K."/>
            <person name="Gaikwad K."/>
            <person name="Singh A."/>
            <person name="Dalal V."/>
            <person name="Srivastava S."/>
            <person name="Dixit A."/>
            <person name="Pal A.K."/>
            <person name="Ghazi I.A."/>
            <person name="Yadav M."/>
            <person name="Pandit A."/>
            <person name="Bhargava A."/>
            <person name="Sureshbabu K."/>
            <person name="Batra K."/>
            <person name="Sharma T.R."/>
            <person name="Mohapatra T."/>
            <person name="Singh N.K."/>
            <person name="Messing J."/>
            <person name="Nelson A.B."/>
            <person name="Fuks G."/>
            <person name="Kavchok S."/>
            <person name="Keizer G."/>
            <person name="Linton E."/>
            <person name="Llaca V."/>
            <person name="Song R."/>
            <person name="Tanyolac B."/>
            <person name="Young S."/>
            <person name="Ho-Il K."/>
            <person name="Hahn J.H."/>
            <person name="Sangsakoo G."/>
            <person name="Vanavichit A."/>
            <person name="de Mattos Luiz.A.T."/>
            <person name="Zimmer P.D."/>
            <person name="Malone G."/>
            <person name="Dellagostin O."/>
            <person name="de Oliveira A.C."/>
            <person name="Bevan M."/>
            <person name="Bancroft I."/>
            <person name="Minx P."/>
            <person name="Cordum H."/>
            <person name="Wilson R."/>
            <person name="Cheng Z."/>
            <person name="Jin W."/>
            <person name="Jiang J."/>
            <person name="Leong S.A."/>
            <person name="Iwama H."/>
            <person name="Gojobori T."/>
            <person name="Itoh T."/>
            <person name="Niimura Y."/>
            <person name="Fujii Y."/>
            <person name="Habara T."/>
            <person name="Sakai H."/>
            <person name="Sato Y."/>
            <person name="Wilson G."/>
            <person name="Kumar K."/>
            <person name="McCouch S."/>
            <person name="Juretic N."/>
            <person name="Hoen D."/>
            <person name="Wright S."/>
            <person name="Bruskiewich R."/>
            <person name="Bureau T."/>
            <person name="Miyao A."/>
            <person name="Hirochika H."/>
            <person name="Nishikawa T."/>
            <person name="Kadowaki K."/>
            <person name="Sugiura M."/>
            <person name="Burr B."/>
            <person name="Sasaki T."/>
        </authorList>
    </citation>
    <scope>NUCLEOTIDE SEQUENCE [LARGE SCALE GENOMIC DNA]</scope>
    <source>
        <strain evidence="3">cv. Nipponbare</strain>
    </source>
</reference>
<dbReference type="EMBL" id="AP014962">
    <property type="protein sequence ID" value="BAS97384.1"/>
    <property type="molecule type" value="Genomic_DNA"/>
</dbReference>
<dbReference type="STRING" id="39947.A0A0P0WVL3"/>
<sequence>MSSVMELDLSYNRLDGQVPVHGVFAITTGLRIAGNIGRALRRHGAAQVAAMSSPGQLHPTSSSFPQDCSTCRRRGPVHRRDVRRGPVAPQDQEFENQNPRCSQRAQRKPRRRSCSAPPPSPAWRAATSCSRSAPPPS</sequence>
<dbReference type="Proteomes" id="UP000059680">
    <property type="component" value="Chromosome 6"/>
</dbReference>
<feature type="compositionally biased region" description="Polar residues" evidence="1">
    <location>
        <begin position="95"/>
        <end position="104"/>
    </location>
</feature>
<evidence type="ECO:0000313" key="2">
    <source>
        <dbReference type="EMBL" id="BAS97384.1"/>
    </source>
</evidence>
<name>A0A0P0WVL3_ORYSJ</name>
<dbReference type="PaxDb" id="39947-A0A0P0WVL3"/>
<reference evidence="2 3" key="2">
    <citation type="journal article" date="2013" name="Plant Cell Physiol.">
        <title>Rice Annotation Project Database (RAP-DB): an integrative and interactive database for rice genomics.</title>
        <authorList>
            <person name="Sakai H."/>
            <person name="Lee S.S."/>
            <person name="Tanaka T."/>
            <person name="Numa H."/>
            <person name="Kim J."/>
            <person name="Kawahara Y."/>
            <person name="Wakimoto H."/>
            <person name="Yang C.C."/>
            <person name="Iwamoto M."/>
            <person name="Abe T."/>
            <person name="Yamada Y."/>
            <person name="Muto A."/>
            <person name="Inokuchi H."/>
            <person name="Ikemura T."/>
            <person name="Matsumoto T."/>
            <person name="Sasaki T."/>
            <person name="Itoh T."/>
        </authorList>
    </citation>
    <scope>NUCLEOTIDE SEQUENCE [LARGE SCALE GENOMIC DNA]</scope>
    <source>
        <strain evidence="3">cv. Nipponbare</strain>
    </source>
</reference>
<accession>A0A0P0WVL3</accession>
<feature type="region of interest" description="Disordered" evidence="1">
    <location>
        <begin position="46"/>
        <end position="137"/>
    </location>
</feature>
<evidence type="ECO:0000256" key="1">
    <source>
        <dbReference type="SAM" id="MobiDB-lite"/>
    </source>
</evidence>
<feature type="compositionally biased region" description="Polar residues" evidence="1">
    <location>
        <begin position="53"/>
        <end position="69"/>
    </location>
</feature>
<protein>
    <submittedName>
        <fullName evidence="2">Os06g0301201 protein</fullName>
    </submittedName>
</protein>
<feature type="compositionally biased region" description="Basic residues" evidence="1">
    <location>
        <begin position="71"/>
        <end position="82"/>
    </location>
</feature>
<dbReference type="InParanoid" id="A0A0P0WVL3"/>
<keyword evidence="3" id="KW-1185">Reference proteome</keyword>
<reference evidence="2 3" key="3">
    <citation type="journal article" date="2013" name="Rice">
        <title>Improvement of the Oryza sativa Nipponbare reference genome using next generation sequence and optical map data.</title>
        <authorList>
            <person name="Kawahara Y."/>
            <person name="de la Bastide M."/>
            <person name="Hamilton J.P."/>
            <person name="Kanamori H."/>
            <person name="McCombie W.R."/>
            <person name="Ouyang S."/>
            <person name="Schwartz D.C."/>
            <person name="Tanaka T."/>
            <person name="Wu J."/>
            <person name="Zhou S."/>
            <person name="Childs K.L."/>
            <person name="Davidson R.M."/>
            <person name="Lin H."/>
            <person name="Quesada-Ocampo L."/>
            <person name="Vaillancourt B."/>
            <person name="Sakai H."/>
            <person name="Lee S.S."/>
            <person name="Kim J."/>
            <person name="Numa H."/>
            <person name="Itoh T."/>
            <person name="Buell C.R."/>
            <person name="Matsumoto T."/>
        </authorList>
    </citation>
    <scope>NUCLEOTIDE SEQUENCE [LARGE SCALE GENOMIC DNA]</scope>
    <source>
        <strain evidence="3">cv. Nipponbare</strain>
    </source>
</reference>
<proteinExistence type="predicted"/>
<evidence type="ECO:0000313" key="3">
    <source>
        <dbReference type="Proteomes" id="UP000059680"/>
    </source>
</evidence>
<organism evidence="2 3">
    <name type="scientific">Oryza sativa subsp. japonica</name>
    <name type="common">Rice</name>
    <dbReference type="NCBI Taxonomy" id="39947"/>
    <lineage>
        <taxon>Eukaryota</taxon>
        <taxon>Viridiplantae</taxon>
        <taxon>Streptophyta</taxon>
        <taxon>Embryophyta</taxon>
        <taxon>Tracheophyta</taxon>
        <taxon>Spermatophyta</taxon>
        <taxon>Magnoliopsida</taxon>
        <taxon>Liliopsida</taxon>
        <taxon>Poales</taxon>
        <taxon>Poaceae</taxon>
        <taxon>BOP clade</taxon>
        <taxon>Oryzoideae</taxon>
        <taxon>Oryzeae</taxon>
        <taxon>Oryzinae</taxon>
        <taxon>Oryza</taxon>
        <taxon>Oryza sativa</taxon>
    </lineage>
</organism>
<dbReference type="AlphaFoldDB" id="A0A0P0WVL3"/>